<comment type="caution">
    <text evidence="8">The sequence shown here is derived from an EMBL/GenBank/DDBJ whole genome shotgun (WGS) entry which is preliminary data.</text>
</comment>
<feature type="domain" description="OmpR/PhoB-type" evidence="7">
    <location>
        <begin position="1"/>
        <end position="104"/>
    </location>
</feature>
<dbReference type="InterPro" id="IPR001867">
    <property type="entry name" value="OmpR/PhoB-type_DNA-bd"/>
</dbReference>
<gene>
    <name evidence="8" type="ORF">Plo01_26930</name>
</gene>
<dbReference type="Gene3D" id="1.25.40.10">
    <property type="entry name" value="Tetratricopeptide repeat domain"/>
    <property type="match status" value="2"/>
</dbReference>
<dbReference type="CDD" id="cd15831">
    <property type="entry name" value="BTAD"/>
    <property type="match status" value="1"/>
</dbReference>
<keyword evidence="2" id="KW-0805">Transcription regulation</keyword>
<dbReference type="Pfam" id="PF13424">
    <property type="entry name" value="TPR_12"/>
    <property type="match status" value="1"/>
</dbReference>
<keyword evidence="3 6" id="KW-0238">DNA-binding</keyword>
<dbReference type="SUPFAM" id="SSF52540">
    <property type="entry name" value="P-loop containing nucleoside triphosphate hydrolases"/>
    <property type="match status" value="1"/>
</dbReference>
<dbReference type="GO" id="GO:0000160">
    <property type="term" value="P:phosphorelay signal transduction system"/>
    <property type="evidence" value="ECO:0007669"/>
    <property type="project" value="InterPro"/>
</dbReference>
<keyword evidence="4" id="KW-0804">Transcription</keyword>
<dbReference type="InterPro" id="IPR051677">
    <property type="entry name" value="AfsR-DnrI-RedD_regulator"/>
</dbReference>
<evidence type="ECO:0000256" key="2">
    <source>
        <dbReference type="ARBA" id="ARBA00023015"/>
    </source>
</evidence>
<reference evidence="8 9" key="1">
    <citation type="submission" date="2021-01" db="EMBL/GenBank/DDBJ databases">
        <title>Whole genome shotgun sequence of Planobispora longispora NBRC 13918.</title>
        <authorList>
            <person name="Komaki H."/>
            <person name="Tamura T."/>
        </authorList>
    </citation>
    <scope>NUCLEOTIDE SEQUENCE [LARGE SCALE GENOMIC DNA]</scope>
    <source>
        <strain evidence="8 9">NBRC 13918</strain>
    </source>
</reference>
<feature type="DNA-binding region" description="OmpR/PhoB-type" evidence="6">
    <location>
        <begin position="1"/>
        <end position="104"/>
    </location>
</feature>
<evidence type="ECO:0000313" key="9">
    <source>
        <dbReference type="Proteomes" id="UP000616724"/>
    </source>
</evidence>
<keyword evidence="9" id="KW-1185">Reference proteome</keyword>
<dbReference type="SMART" id="SM00862">
    <property type="entry name" value="Trans_reg_C"/>
    <property type="match status" value="1"/>
</dbReference>
<dbReference type="InterPro" id="IPR027417">
    <property type="entry name" value="P-loop_NTPase"/>
</dbReference>
<feature type="repeat" description="TPR" evidence="5">
    <location>
        <begin position="730"/>
        <end position="763"/>
    </location>
</feature>
<dbReference type="AlphaFoldDB" id="A0A8J3W4B7"/>
<dbReference type="PANTHER" id="PTHR35807:SF1">
    <property type="entry name" value="TRANSCRIPTIONAL REGULATOR REDD"/>
    <property type="match status" value="1"/>
</dbReference>
<sequence>MRMESGAGSMGVRFTVLGPVEVTVDGTRLDGLAPRHRAVLAYLLLHARTVLGHDRLSDAMWGPTPPETARSQIHAAVTAIRRVLRRAGAADVLQTRDAGYVIVPEAGQLDLDEFTAALSAAEDPQRIRAALALWRGEALADVTADYAADARTRLTERRLAAFERLAELELALGRHEHLIDELIAQTAAHPLREKLTCHLMRALHLAGRQPDALAVARAFRARLADEQGLDPSRAFTALEREILAGDATRAPVRQVSFLPYDLPDFAGRDSELDHLTRGTREGMIYAIDGMAGVGKTTLAVHTAHRLAGRYPDGRLFVDLRAHTVGQRPLDPVAALEILLRQIGVAADRIPADLAGRSALWRAELAGRRVLLILDNAADAEHVRHLLPGAPGSLTLITSRRRLTDLDGARALSMDVFPAADAIAMFGGIVGERADKEPLAVLDVLQLCGFLPLAVRIAAARLHHRSQWTVEYLAGRLRGERRRLAELSTGERGVAAAFTLSYRQLAPDGQRMFRLLGVHPGRDFDPYAAAALMGTDVYEAEGLLEELFDAHMLLQHEPGRYTFHDLLRDHARALAAPDEVPGALGRLSDHYLRTAITATDRLFPYSRHLRPSAPGADGPLLEDPAAAVAWLDAERANLIASGVHAAADRPCHTTDLATTLYAYLDGHIHHAEALPLYDAAVHAARDPAAQAQALLNRGVMHARLGRHDQAHLHTPRALVLARQAGDRHAEARALCSLGDVAWDSGDVDQARAHYDRALSLYRETGERRGEAIVLGNLGLVHSRQDRHDQAHRVLHQALALFRDLGTRAGEATVLGNLGTAYEREGDHTRAADHFTRALALFRDLGYRPGEAEMLASISRLESRGRSTA</sequence>
<dbReference type="SMART" id="SM01043">
    <property type="entry name" value="BTAD"/>
    <property type="match status" value="1"/>
</dbReference>
<dbReference type="Proteomes" id="UP000616724">
    <property type="component" value="Unassembled WGS sequence"/>
</dbReference>
<dbReference type="InterPro" id="IPR019734">
    <property type="entry name" value="TPR_rpt"/>
</dbReference>
<evidence type="ECO:0000256" key="4">
    <source>
        <dbReference type="ARBA" id="ARBA00023163"/>
    </source>
</evidence>
<dbReference type="EMBL" id="BOOH01000019">
    <property type="protein sequence ID" value="GIH76264.1"/>
    <property type="molecule type" value="Genomic_DNA"/>
</dbReference>
<dbReference type="Pfam" id="PF03704">
    <property type="entry name" value="BTAD"/>
    <property type="match status" value="1"/>
</dbReference>
<keyword evidence="5" id="KW-0802">TPR repeat</keyword>
<dbReference type="InterPro" id="IPR011990">
    <property type="entry name" value="TPR-like_helical_dom_sf"/>
</dbReference>
<organism evidence="8 9">
    <name type="scientific">Planobispora longispora</name>
    <dbReference type="NCBI Taxonomy" id="28887"/>
    <lineage>
        <taxon>Bacteria</taxon>
        <taxon>Bacillati</taxon>
        <taxon>Actinomycetota</taxon>
        <taxon>Actinomycetes</taxon>
        <taxon>Streptosporangiales</taxon>
        <taxon>Streptosporangiaceae</taxon>
        <taxon>Planobispora</taxon>
    </lineage>
</organism>
<evidence type="ECO:0000259" key="7">
    <source>
        <dbReference type="PROSITE" id="PS51755"/>
    </source>
</evidence>
<dbReference type="GO" id="GO:0003677">
    <property type="term" value="F:DNA binding"/>
    <property type="evidence" value="ECO:0007669"/>
    <property type="project" value="UniProtKB-UniRule"/>
</dbReference>
<evidence type="ECO:0000256" key="5">
    <source>
        <dbReference type="PROSITE-ProRule" id="PRU00339"/>
    </source>
</evidence>
<dbReference type="PROSITE" id="PS51755">
    <property type="entry name" value="OMPR_PHOB"/>
    <property type="match status" value="1"/>
</dbReference>
<dbReference type="InterPro" id="IPR016032">
    <property type="entry name" value="Sig_transdc_resp-reg_C-effctor"/>
</dbReference>
<feature type="repeat" description="TPR" evidence="5">
    <location>
        <begin position="810"/>
        <end position="843"/>
    </location>
</feature>
<protein>
    <submittedName>
        <fullName evidence="8">SARP family transcriptional regulator</fullName>
    </submittedName>
</protein>
<proteinExistence type="inferred from homology"/>
<dbReference type="SMART" id="SM00028">
    <property type="entry name" value="TPR"/>
    <property type="match status" value="4"/>
</dbReference>
<dbReference type="InterPro" id="IPR036388">
    <property type="entry name" value="WH-like_DNA-bd_sf"/>
</dbReference>
<evidence type="ECO:0000256" key="1">
    <source>
        <dbReference type="ARBA" id="ARBA00005820"/>
    </source>
</evidence>
<dbReference type="SUPFAM" id="SSF48452">
    <property type="entry name" value="TPR-like"/>
    <property type="match status" value="3"/>
</dbReference>
<dbReference type="Gene3D" id="1.10.10.10">
    <property type="entry name" value="Winged helix-like DNA-binding domain superfamily/Winged helix DNA-binding domain"/>
    <property type="match status" value="2"/>
</dbReference>
<dbReference type="Gene3D" id="3.40.50.300">
    <property type="entry name" value="P-loop containing nucleotide triphosphate hydrolases"/>
    <property type="match status" value="1"/>
</dbReference>
<comment type="similarity">
    <text evidence="1">Belongs to the AfsR/DnrI/RedD regulatory family.</text>
</comment>
<name>A0A8J3W4B7_9ACTN</name>
<dbReference type="PRINTS" id="PR00364">
    <property type="entry name" value="DISEASERSIST"/>
</dbReference>
<dbReference type="PANTHER" id="PTHR35807">
    <property type="entry name" value="TRANSCRIPTIONAL REGULATOR REDD-RELATED"/>
    <property type="match status" value="1"/>
</dbReference>
<evidence type="ECO:0000313" key="8">
    <source>
        <dbReference type="EMBL" id="GIH76264.1"/>
    </source>
</evidence>
<dbReference type="GO" id="GO:0043531">
    <property type="term" value="F:ADP binding"/>
    <property type="evidence" value="ECO:0007669"/>
    <property type="project" value="InterPro"/>
</dbReference>
<dbReference type="GO" id="GO:0006355">
    <property type="term" value="P:regulation of DNA-templated transcription"/>
    <property type="evidence" value="ECO:0007669"/>
    <property type="project" value="InterPro"/>
</dbReference>
<dbReference type="Pfam" id="PF00486">
    <property type="entry name" value="Trans_reg_C"/>
    <property type="match status" value="1"/>
</dbReference>
<evidence type="ECO:0000256" key="3">
    <source>
        <dbReference type="ARBA" id="ARBA00023125"/>
    </source>
</evidence>
<dbReference type="Pfam" id="PF13176">
    <property type="entry name" value="TPR_7"/>
    <property type="match status" value="1"/>
</dbReference>
<accession>A0A8J3W4B7</accession>
<dbReference type="InterPro" id="IPR005158">
    <property type="entry name" value="BTAD"/>
</dbReference>
<dbReference type="SUPFAM" id="SSF46894">
    <property type="entry name" value="C-terminal effector domain of the bipartite response regulators"/>
    <property type="match status" value="1"/>
</dbReference>
<dbReference type="PROSITE" id="PS50005">
    <property type="entry name" value="TPR"/>
    <property type="match status" value="2"/>
</dbReference>
<evidence type="ECO:0000256" key="6">
    <source>
        <dbReference type="PROSITE-ProRule" id="PRU01091"/>
    </source>
</evidence>